<dbReference type="EMBL" id="BGPR01008159">
    <property type="protein sequence ID" value="GBN31940.1"/>
    <property type="molecule type" value="Genomic_DNA"/>
</dbReference>
<evidence type="ECO:0000313" key="2">
    <source>
        <dbReference type="Proteomes" id="UP000499080"/>
    </source>
</evidence>
<name>A0A4Y2N026_ARAVE</name>
<proteinExistence type="predicted"/>
<comment type="caution">
    <text evidence="1">The sequence shown here is derived from an EMBL/GenBank/DDBJ whole genome shotgun (WGS) entry which is preliminary data.</text>
</comment>
<accession>A0A4Y2N026</accession>
<reference evidence="1 2" key="1">
    <citation type="journal article" date="2019" name="Sci. Rep.">
        <title>Orb-weaving spider Araneus ventricosus genome elucidates the spidroin gene catalogue.</title>
        <authorList>
            <person name="Kono N."/>
            <person name="Nakamura H."/>
            <person name="Ohtoshi R."/>
            <person name="Moran D.A.P."/>
            <person name="Shinohara A."/>
            <person name="Yoshida Y."/>
            <person name="Fujiwara M."/>
            <person name="Mori M."/>
            <person name="Tomita M."/>
            <person name="Arakawa K."/>
        </authorList>
    </citation>
    <scope>NUCLEOTIDE SEQUENCE [LARGE SCALE GENOMIC DNA]</scope>
</reference>
<protein>
    <submittedName>
        <fullName evidence="1">Uncharacterized protein</fullName>
    </submittedName>
</protein>
<dbReference type="Proteomes" id="UP000499080">
    <property type="component" value="Unassembled WGS sequence"/>
</dbReference>
<organism evidence="1 2">
    <name type="scientific">Araneus ventricosus</name>
    <name type="common">Orbweaver spider</name>
    <name type="synonym">Epeira ventricosa</name>
    <dbReference type="NCBI Taxonomy" id="182803"/>
    <lineage>
        <taxon>Eukaryota</taxon>
        <taxon>Metazoa</taxon>
        <taxon>Ecdysozoa</taxon>
        <taxon>Arthropoda</taxon>
        <taxon>Chelicerata</taxon>
        <taxon>Arachnida</taxon>
        <taxon>Araneae</taxon>
        <taxon>Araneomorphae</taxon>
        <taxon>Entelegynae</taxon>
        <taxon>Araneoidea</taxon>
        <taxon>Araneidae</taxon>
        <taxon>Araneus</taxon>
    </lineage>
</organism>
<keyword evidence="2" id="KW-1185">Reference proteome</keyword>
<evidence type="ECO:0000313" key="1">
    <source>
        <dbReference type="EMBL" id="GBN31940.1"/>
    </source>
</evidence>
<sequence>MDHVNSNPMHGQIRASLLVQILSDISDIYDIHRMPHNILKKYLIVKKIYRASCANKDNSVCSEDMGPHAKIVHAKTNTRTSLLVRRYFPIPRCCCDILNAAQHIKISCERFEASCATRIIRYGN</sequence>
<gene>
    <name evidence="1" type="ORF">AVEN_221157_1</name>
</gene>
<dbReference type="AlphaFoldDB" id="A0A4Y2N026"/>